<reference evidence="1" key="1">
    <citation type="submission" date="2019-08" db="EMBL/GenBank/DDBJ databases">
        <authorList>
            <person name="Kucharzyk K."/>
            <person name="Murdoch R.W."/>
            <person name="Higgins S."/>
            <person name="Loffler F."/>
        </authorList>
    </citation>
    <scope>NUCLEOTIDE SEQUENCE</scope>
</reference>
<protein>
    <submittedName>
        <fullName evidence="1">Uncharacterized protein</fullName>
    </submittedName>
</protein>
<accession>A0A645AWY4</accession>
<comment type="caution">
    <text evidence="1">The sequence shown here is derived from an EMBL/GenBank/DDBJ whole genome shotgun (WGS) entry which is preliminary data.</text>
</comment>
<organism evidence="1">
    <name type="scientific">bioreactor metagenome</name>
    <dbReference type="NCBI Taxonomy" id="1076179"/>
    <lineage>
        <taxon>unclassified sequences</taxon>
        <taxon>metagenomes</taxon>
        <taxon>ecological metagenomes</taxon>
    </lineage>
</organism>
<name>A0A645AWY4_9ZZZZ</name>
<sequence>MLTKNTEQTRILIFLKCFHYRTDITSFPAKVKLTSHLLVGTNVQLGNMDMLHYRRILCQCGIHIFHTRTIDIIMSLHTNTIDGHALFFHGFNHVVNTVSLSWVRRIIIVVKE</sequence>
<proteinExistence type="predicted"/>
<dbReference type="AlphaFoldDB" id="A0A645AWY4"/>
<gene>
    <name evidence="1" type="ORF">SDC9_104575</name>
</gene>
<evidence type="ECO:0000313" key="1">
    <source>
        <dbReference type="EMBL" id="MPM57752.1"/>
    </source>
</evidence>
<dbReference type="EMBL" id="VSSQ01016427">
    <property type="protein sequence ID" value="MPM57752.1"/>
    <property type="molecule type" value="Genomic_DNA"/>
</dbReference>